<comment type="caution">
    <text evidence="4">The sequence shown here is derived from an EMBL/GenBank/DDBJ whole genome shotgun (WGS) entry which is preliminary data.</text>
</comment>
<dbReference type="InterPro" id="IPR007327">
    <property type="entry name" value="TPD52"/>
</dbReference>
<dbReference type="EMBL" id="VXIV02000630">
    <property type="protein sequence ID" value="KAF6037061.1"/>
    <property type="molecule type" value="Genomic_DNA"/>
</dbReference>
<dbReference type="AlphaFoldDB" id="A0A7J7KGP7"/>
<evidence type="ECO:0000256" key="3">
    <source>
        <dbReference type="SAM" id="MobiDB-lite"/>
    </source>
</evidence>
<dbReference type="PANTHER" id="PTHR19307">
    <property type="entry name" value="TUMOR PROTEIN D52"/>
    <property type="match status" value="1"/>
</dbReference>
<feature type="region of interest" description="Disordered" evidence="3">
    <location>
        <begin position="123"/>
        <end position="150"/>
    </location>
</feature>
<dbReference type="PANTHER" id="PTHR19307:SF14">
    <property type="entry name" value="TUMOR PROTEIN D52"/>
    <property type="match status" value="1"/>
</dbReference>
<gene>
    <name evidence="4" type="ORF">EB796_004622</name>
</gene>
<dbReference type="Pfam" id="PF04201">
    <property type="entry name" value="TPD52"/>
    <property type="match status" value="2"/>
</dbReference>
<dbReference type="OrthoDB" id="10000687at2759"/>
<name>A0A7J7KGP7_BUGNE</name>
<comment type="similarity">
    <text evidence="1">Belongs to the TPD52 family.</text>
</comment>
<organism evidence="4 5">
    <name type="scientific">Bugula neritina</name>
    <name type="common">Brown bryozoan</name>
    <name type="synonym">Sertularia neritina</name>
    <dbReference type="NCBI Taxonomy" id="10212"/>
    <lineage>
        <taxon>Eukaryota</taxon>
        <taxon>Metazoa</taxon>
        <taxon>Spiralia</taxon>
        <taxon>Lophotrochozoa</taxon>
        <taxon>Bryozoa</taxon>
        <taxon>Gymnolaemata</taxon>
        <taxon>Cheilostomatida</taxon>
        <taxon>Flustrina</taxon>
        <taxon>Buguloidea</taxon>
        <taxon>Bugulidae</taxon>
        <taxon>Bugula</taxon>
    </lineage>
</organism>
<evidence type="ECO:0000313" key="4">
    <source>
        <dbReference type="EMBL" id="KAF6037061.1"/>
    </source>
</evidence>
<accession>A0A7J7KGP7</accession>
<dbReference type="Proteomes" id="UP000593567">
    <property type="component" value="Unassembled WGS sequence"/>
</dbReference>
<feature type="compositionally biased region" description="Basic and acidic residues" evidence="3">
    <location>
        <begin position="21"/>
        <end position="40"/>
    </location>
</feature>
<evidence type="ECO:0000313" key="5">
    <source>
        <dbReference type="Proteomes" id="UP000593567"/>
    </source>
</evidence>
<evidence type="ECO:0000256" key="2">
    <source>
        <dbReference type="ARBA" id="ARBA00023054"/>
    </source>
</evidence>
<reference evidence="4" key="1">
    <citation type="submission" date="2020-06" db="EMBL/GenBank/DDBJ databases">
        <title>Draft genome of Bugula neritina, a colonial animal packing powerful symbionts and potential medicines.</title>
        <authorList>
            <person name="Rayko M."/>
        </authorList>
    </citation>
    <scope>NUCLEOTIDE SEQUENCE [LARGE SCALE GENOMIC DNA]</scope>
    <source>
        <strain evidence="4">Kwan_BN1</strain>
    </source>
</reference>
<feature type="compositionally biased region" description="Polar residues" evidence="3">
    <location>
        <begin position="1"/>
        <end position="18"/>
    </location>
</feature>
<dbReference type="GO" id="GO:0005737">
    <property type="term" value="C:cytoplasm"/>
    <property type="evidence" value="ECO:0007669"/>
    <property type="project" value="TreeGrafter"/>
</dbReference>
<feature type="region of interest" description="Disordered" evidence="3">
    <location>
        <begin position="1"/>
        <end position="40"/>
    </location>
</feature>
<keyword evidence="2" id="KW-0175">Coiled coil</keyword>
<proteinExistence type="inferred from homology"/>
<keyword evidence="5" id="KW-1185">Reference proteome</keyword>
<sequence length="150" mass="16198">MESAESPSQPEVSMNSGNAEEAVRPELTSEEKEAKENEWREELIKTEEEVNTLKQVLASKQKRVTDLRRLVMKANTALKTAGEKTSAAFSTVGKKLEDVKNSEFVKSFEEKVGHAYDSVKAKVGGNKPAAAATEVPPTESGEGAGAESTQ</sequence>
<evidence type="ECO:0000256" key="1">
    <source>
        <dbReference type="ARBA" id="ARBA00005702"/>
    </source>
</evidence>
<protein>
    <submittedName>
        <fullName evidence="4">TPD52</fullName>
    </submittedName>
</protein>